<organism evidence="4 5">
    <name type="scientific">Senegalia massiliensis</name>
    <dbReference type="NCBI Taxonomy" id="1720316"/>
    <lineage>
        <taxon>Bacteria</taxon>
        <taxon>Bacillati</taxon>
        <taxon>Bacillota</taxon>
        <taxon>Clostridia</taxon>
        <taxon>Eubacteriales</taxon>
        <taxon>Clostridiaceae</taxon>
        <taxon>Senegalia</taxon>
    </lineage>
</organism>
<dbReference type="OrthoDB" id="9807767at2"/>
<dbReference type="Proteomes" id="UP000467132">
    <property type="component" value="Unassembled WGS sequence"/>
</dbReference>
<keyword evidence="3" id="KW-0963">Cytoplasm</keyword>
<keyword evidence="2 3" id="KW-0378">Hydrolase</keyword>
<dbReference type="PANTHER" id="PTHR43213:SF5">
    <property type="entry name" value="BIFUNCTIONAL DTTP_UTP PYROPHOSPHATASE_METHYLTRANSFERASE PROTEIN-RELATED"/>
    <property type="match status" value="1"/>
</dbReference>
<feature type="site" description="Important for substrate specificity" evidence="3">
    <location>
        <position position="71"/>
    </location>
</feature>
<dbReference type="InterPro" id="IPR029001">
    <property type="entry name" value="ITPase-like_fam"/>
</dbReference>
<dbReference type="GO" id="GO:0009117">
    <property type="term" value="P:nucleotide metabolic process"/>
    <property type="evidence" value="ECO:0007669"/>
    <property type="project" value="UniProtKB-KW"/>
</dbReference>
<comment type="similarity">
    <text evidence="3">Belongs to the Maf family. YhdE subfamily.</text>
</comment>
<dbReference type="NCBIfam" id="TIGR00172">
    <property type="entry name" value="maf"/>
    <property type="match status" value="1"/>
</dbReference>
<protein>
    <recommendedName>
        <fullName evidence="3">dTTP/UTP pyrophosphatase</fullName>
        <shortName evidence="3">dTTPase/UTPase</shortName>
        <ecNumber evidence="3">3.6.1.9</ecNumber>
    </recommendedName>
    <alternativeName>
        <fullName evidence="3">Nucleoside triphosphate pyrophosphatase</fullName>
    </alternativeName>
    <alternativeName>
        <fullName evidence="3">Nucleotide pyrophosphatase</fullName>
        <shortName evidence="3">Nucleotide PPase</shortName>
    </alternativeName>
</protein>
<evidence type="ECO:0000256" key="1">
    <source>
        <dbReference type="ARBA" id="ARBA00001968"/>
    </source>
</evidence>
<dbReference type="PIRSF" id="PIRSF006305">
    <property type="entry name" value="Maf"/>
    <property type="match status" value="1"/>
</dbReference>
<name>A0A845QT67_9CLOT</name>
<accession>A0A845QT67</accession>
<dbReference type="SUPFAM" id="SSF52972">
    <property type="entry name" value="ITPase-like"/>
    <property type="match status" value="1"/>
</dbReference>
<keyword evidence="5" id="KW-1185">Reference proteome</keyword>
<evidence type="ECO:0000313" key="5">
    <source>
        <dbReference type="Proteomes" id="UP000467132"/>
    </source>
</evidence>
<dbReference type="AlphaFoldDB" id="A0A845QT67"/>
<comment type="function">
    <text evidence="3">Nucleoside triphosphate pyrophosphatase that hydrolyzes dTTP and UTP. May have a dual role in cell division arrest and in preventing the incorporation of modified nucleotides into cellular nucleic acids.</text>
</comment>
<keyword evidence="3" id="KW-0546">Nucleotide metabolism</keyword>
<evidence type="ECO:0000256" key="2">
    <source>
        <dbReference type="ARBA" id="ARBA00022801"/>
    </source>
</evidence>
<comment type="catalytic activity">
    <reaction evidence="3">
        <text>dTTP + H2O = dTMP + diphosphate + H(+)</text>
        <dbReference type="Rhea" id="RHEA:28534"/>
        <dbReference type="ChEBI" id="CHEBI:15377"/>
        <dbReference type="ChEBI" id="CHEBI:15378"/>
        <dbReference type="ChEBI" id="CHEBI:33019"/>
        <dbReference type="ChEBI" id="CHEBI:37568"/>
        <dbReference type="ChEBI" id="CHEBI:63528"/>
        <dbReference type="EC" id="3.6.1.9"/>
    </reaction>
</comment>
<dbReference type="PANTHER" id="PTHR43213">
    <property type="entry name" value="BIFUNCTIONAL DTTP/UTP PYROPHOSPHATASE/METHYLTRANSFERASE PROTEIN-RELATED"/>
    <property type="match status" value="1"/>
</dbReference>
<dbReference type="Pfam" id="PF02545">
    <property type="entry name" value="Maf"/>
    <property type="match status" value="1"/>
</dbReference>
<evidence type="ECO:0000313" key="4">
    <source>
        <dbReference type="EMBL" id="NBI05735.1"/>
    </source>
</evidence>
<comment type="subcellular location">
    <subcellularLocation>
        <location evidence="3">Cytoplasm</location>
    </subcellularLocation>
</comment>
<evidence type="ECO:0000256" key="3">
    <source>
        <dbReference type="HAMAP-Rule" id="MF_00528"/>
    </source>
</evidence>
<feature type="site" description="Important for substrate specificity" evidence="3">
    <location>
        <position position="155"/>
    </location>
</feature>
<gene>
    <name evidence="4" type="primary">maf</name>
    <name evidence="4" type="ORF">D3Z33_02550</name>
</gene>
<dbReference type="CDD" id="cd00555">
    <property type="entry name" value="Maf"/>
    <property type="match status" value="1"/>
</dbReference>
<proteinExistence type="inferred from homology"/>
<dbReference type="EC" id="3.6.1.9" evidence="3"/>
<dbReference type="HAMAP" id="MF_00528">
    <property type="entry name" value="Maf"/>
    <property type="match status" value="1"/>
</dbReference>
<comment type="cofactor">
    <cofactor evidence="1 3">
        <name>a divalent metal cation</name>
        <dbReference type="ChEBI" id="CHEBI:60240"/>
    </cofactor>
</comment>
<dbReference type="Gene3D" id="3.90.950.10">
    <property type="match status" value="1"/>
</dbReference>
<dbReference type="GO" id="GO:0005737">
    <property type="term" value="C:cytoplasm"/>
    <property type="evidence" value="ECO:0007669"/>
    <property type="project" value="UniProtKB-SubCell"/>
</dbReference>
<dbReference type="InterPro" id="IPR003697">
    <property type="entry name" value="Maf-like"/>
</dbReference>
<comment type="caution">
    <text evidence="4">The sequence shown here is derived from an EMBL/GenBank/DDBJ whole genome shotgun (WGS) entry which is preliminary data.</text>
</comment>
<feature type="site" description="Important for substrate specificity" evidence="3">
    <location>
        <position position="12"/>
    </location>
</feature>
<dbReference type="EMBL" id="QXXA01000004">
    <property type="protein sequence ID" value="NBI05735.1"/>
    <property type="molecule type" value="Genomic_DNA"/>
</dbReference>
<dbReference type="GO" id="GO:0047429">
    <property type="term" value="F:nucleoside triphosphate diphosphatase activity"/>
    <property type="evidence" value="ECO:0007669"/>
    <property type="project" value="UniProtKB-EC"/>
</dbReference>
<comment type="catalytic activity">
    <reaction evidence="3">
        <text>UTP + H2O = UMP + diphosphate + H(+)</text>
        <dbReference type="Rhea" id="RHEA:29395"/>
        <dbReference type="ChEBI" id="CHEBI:15377"/>
        <dbReference type="ChEBI" id="CHEBI:15378"/>
        <dbReference type="ChEBI" id="CHEBI:33019"/>
        <dbReference type="ChEBI" id="CHEBI:46398"/>
        <dbReference type="ChEBI" id="CHEBI:57865"/>
        <dbReference type="EC" id="3.6.1.9"/>
    </reaction>
</comment>
<dbReference type="RefSeq" id="WP_160196227.1">
    <property type="nucleotide sequence ID" value="NZ_QXXA01000004.1"/>
</dbReference>
<sequence>MKYVILASSSARRKEFLEKYNINFKIQESNIKENIYDNVSPETIAMSLAFQKAINVAENTEKGSIIIAADTIICCDNKMLGKPKDKQDAKKMLLNLSGKNHYVYTGIAIVKSGTNEKKVDYSKTKVKFRNLSEDMIDNYLLEKEYEDKAGSYAIQGKGEIFVENIEGSYTNVVGLPIVKLDKLLKEYFEISLI</sequence>
<feature type="active site" description="Proton acceptor" evidence="3">
    <location>
        <position position="70"/>
    </location>
</feature>
<reference evidence="4 5" key="1">
    <citation type="submission" date="2018-08" db="EMBL/GenBank/DDBJ databases">
        <title>Murine metabolic-syndrome-specific gut microbial biobank.</title>
        <authorList>
            <person name="Liu C."/>
        </authorList>
    </citation>
    <scope>NUCLEOTIDE SEQUENCE [LARGE SCALE GENOMIC DNA]</scope>
    <source>
        <strain evidence="4 5">583</strain>
    </source>
</reference>
<comment type="caution">
    <text evidence="3">Lacks conserved residue(s) required for the propagation of feature annotation.</text>
</comment>